<name>A0A2W4JB80_9PSEU</name>
<dbReference type="SUPFAM" id="SSF140453">
    <property type="entry name" value="EsxAB dimer-like"/>
    <property type="match status" value="1"/>
</dbReference>
<protein>
    <recommendedName>
        <fullName evidence="3">WXG100 family type VII secretion target</fullName>
    </recommendedName>
</protein>
<proteinExistence type="predicted"/>
<evidence type="ECO:0000313" key="2">
    <source>
        <dbReference type="EMBL" id="PZM96324.1"/>
    </source>
</evidence>
<dbReference type="STRING" id="1111738.GCA_000427905_02480"/>
<evidence type="ECO:0008006" key="3">
    <source>
        <dbReference type="Google" id="ProtNLM"/>
    </source>
</evidence>
<dbReference type="AlphaFoldDB" id="A0A2W4JB80"/>
<dbReference type="Gene3D" id="1.20.1260.20">
    <property type="entry name" value="PPE superfamily"/>
    <property type="match status" value="1"/>
</dbReference>
<gene>
    <name evidence="2" type="ORF">DIU77_10965</name>
</gene>
<evidence type="ECO:0000256" key="1">
    <source>
        <dbReference type="SAM" id="MobiDB-lite"/>
    </source>
</evidence>
<dbReference type="EMBL" id="QGUI01000397">
    <property type="protein sequence ID" value="PZM96324.1"/>
    <property type="molecule type" value="Genomic_DNA"/>
</dbReference>
<sequence length="330" mass="36042">MGYTVERADLRGWAKEVGNVASDMGSAHDYAQSNIADGDFGRILELITDPYEQMIPRFHEVLREDHTRLQKTSKALVAAERTYKDMEDAARNDFTKLDKGDPGRVEDDGESKSFSHQDGSAELTAPSSEVGSPPEVSFGFALDKVCELVSYVGGPDIREEVAKWITGDTEKAARQADAWNKLAACTDVSKENLAKGQQVIDGTWSGDGATAARKQIQKWLEALGDQASGMRKMSEHLLDSTKQALQMAQVVVDIVKTVVDLASAALSNAAIPGYGQWKLIKSAKEAVQMIWKAIKVIKVFWDALKMIIDSIKMIANQITLESLPPAPKAA</sequence>
<reference evidence="2" key="1">
    <citation type="submission" date="2018-05" db="EMBL/GenBank/DDBJ databases">
        <authorList>
            <person name="Lanie J.A."/>
            <person name="Ng W.-L."/>
            <person name="Kazmierczak K.M."/>
            <person name="Andrzejewski T.M."/>
            <person name="Davidsen T.M."/>
            <person name="Wayne K.J."/>
            <person name="Tettelin H."/>
            <person name="Glass J.I."/>
            <person name="Rusch D."/>
            <person name="Podicherti R."/>
            <person name="Tsui H.-C.T."/>
            <person name="Winkler M.E."/>
        </authorList>
    </citation>
    <scope>NUCLEOTIDE SEQUENCE</scope>
    <source>
        <strain evidence="2">ZC4RG45</strain>
    </source>
</reference>
<feature type="region of interest" description="Disordered" evidence="1">
    <location>
        <begin position="93"/>
        <end position="132"/>
    </location>
</feature>
<dbReference type="InterPro" id="IPR038332">
    <property type="entry name" value="PPE_sf"/>
</dbReference>
<dbReference type="InterPro" id="IPR036689">
    <property type="entry name" value="ESAT-6-like_sf"/>
</dbReference>
<accession>A0A2W4JB80</accession>
<feature type="compositionally biased region" description="Basic and acidic residues" evidence="1">
    <location>
        <begin position="93"/>
        <end position="115"/>
    </location>
</feature>
<comment type="caution">
    <text evidence="2">The sequence shown here is derived from an EMBL/GenBank/DDBJ whole genome shotgun (WGS) entry which is preliminary data.</text>
</comment>
<organism evidence="2">
    <name type="scientific">Thermocrispum agreste</name>
    <dbReference type="NCBI Taxonomy" id="37925"/>
    <lineage>
        <taxon>Bacteria</taxon>
        <taxon>Bacillati</taxon>
        <taxon>Actinomycetota</taxon>
        <taxon>Actinomycetes</taxon>
        <taxon>Pseudonocardiales</taxon>
        <taxon>Pseudonocardiaceae</taxon>
        <taxon>Thermocrispum</taxon>
    </lineage>
</organism>